<feature type="transmembrane region" description="Helical" evidence="1">
    <location>
        <begin position="54"/>
        <end position="73"/>
    </location>
</feature>
<keyword evidence="1" id="KW-1133">Transmembrane helix</keyword>
<keyword evidence="4" id="KW-1185">Reference proteome</keyword>
<protein>
    <submittedName>
        <fullName evidence="3">YcxB family protein</fullName>
    </submittedName>
</protein>
<evidence type="ECO:0000313" key="3">
    <source>
        <dbReference type="EMBL" id="MFD2612078.1"/>
    </source>
</evidence>
<proteinExistence type="predicted"/>
<dbReference type="Pfam" id="PF14317">
    <property type="entry name" value="YcxB"/>
    <property type="match status" value="1"/>
</dbReference>
<gene>
    <name evidence="3" type="ORF">ACFSUF_06510</name>
</gene>
<dbReference type="RefSeq" id="WP_377601292.1">
    <property type="nucleotide sequence ID" value="NZ_JBHUME010000005.1"/>
</dbReference>
<dbReference type="EMBL" id="JBHUME010000005">
    <property type="protein sequence ID" value="MFD2612078.1"/>
    <property type="molecule type" value="Genomic_DNA"/>
</dbReference>
<name>A0ABW5PAT1_9BACL</name>
<sequence>MEIRFQLTEEDIVRSNLYVLKHSPTVRRMTRVQQFASPIIFLIVPFVLRLNTAGFAFFAVIAVVWALLYPLILERRTRRSLQKMIRQGQFNDILGEHSLKVTSNQIVERSGAGEIITERKQILRVDQTEDYLYLMAASGRANVIPKRSFENEAALEHFLDKLQ</sequence>
<dbReference type="InterPro" id="IPR025588">
    <property type="entry name" value="YcxB-like_C"/>
</dbReference>
<reference evidence="4" key="1">
    <citation type="journal article" date="2019" name="Int. J. Syst. Evol. Microbiol.">
        <title>The Global Catalogue of Microorganisms (GCM) 10K type strain sequencing project: providing services to taxonomists for standard genome sequencing and annotation.</title>
        <authorList>
            <consortium name="The Broad Institute Genomics Platform"/>
            <consortium name="The Broad Institute Genome Sequencing Center for Infectious Disease"/>
            <person name="Wu L."/>
            <person name="Ma J."/>
        </authorList>
    </citation>
    <scope>NUCLEOTIDE SEQUENCE [LARGE SCALE GENOMIC DNA]</scope>
    <source>
        <strain evidence="4">KCTC 3950</strain>
    </source>
</reference>
<evidence type="ECO:0000256" key="1">
    <source>
        <dbReference type="SAM" id="Phobius"/>
    </source>
</evidence>
<accession>A0ABW5PAT1</accession>
<evidence type="ECO:0000313" key="4">
    <source>
        <dbReference type="Proteomes" id="UP001597541"/>
    </source>
</evidence>
<organism evidence="3 4">
    <name type="scientific">Paenibacillus gansuensis</name>
    <dbReference type="NCBI Taxonomy" id="306542"/>
    <lineage>
        <taxon>Bacteria</taxon>
        <taxon>Bacillati</taxon>
        <taxon>Bacillota</taxon>
        <taxon>Bacilli</taxon>
        <taxon>Bacillales</taxon>
        <taxon>Paenibacillaceae</taxon>
        <taxon>Paenibacillus</taxon>
    </lineage>
</organism>
<keyword evidence="1" id="KW-0812">Transmembrane</keyword>
<comment type="caution">
    <text evidence="3">The sequence shown here is derived from an EMBL/GenBank/DDBJ whole genome shotgun (WGS) entry which is preliminary data.</text>
</comment>
<feature type="domain" description="YcxB-like C-terminal" evidence="2">
    <location>
        <begin position="102"/>
        <end position="159"/>
    </location>
</feature>
<evidence type="ECO:0000259" key="2">
    <source>
        <dbReference type="Pfam" id="PF14317"/>
    </source>
</evidence>
<dbReference type="Proteomes" id="UP001597541">
    <property type="component" value="Unassembled WGS sequence"/>
</dbReference>
<keyword evidence="1" id="KW-0472">Membrane</keyword>